<evidence type="ECO:0000313" key="3">
    <source>
        <dbReference type="Proteomes" id="UP000324996"/>
    </source>
</evidence>
<dbReference type="AlphaFoldDB" id="A0A5A7N261"/>
<dbReference type="PANTHER" id="PTHR30535:SF34">
    <property type="entry name" value="MOLYBDATE-BINDING PROTEIN MOLA"/>
    <property type="match status" value="1"/>
</dbReference>
<dbReference type="PANTHER" id="PTHR30535">
    <property type="entry name" value="VITAMIN B12-BINDING PROTEIN"/>
    <property type="match status" value="1"/>
</dbReference>
<dbReference type="SUPFAM" id="SSF53807">
    <property type="entry name" value="Helical backbone' metal receptor"/>
    <property type="match status" value="1"/>
</dbReference>
<accession>A0A5A7N261</accession>
<organism evidence="2 3">
    <name type="scientific">Iodidimonas nitroreducens</name>
    <dbReference type="NCBI Taxonomy" id="1236968"/>
    <lineage>
        <taxon>Bacteria</taxon>
        <taxon>Pseudomonadati</taxon>
        <taxon>Pseudomonadota</taxon>
        <taxon>Alphaproteobacteria</taxon>
        <taxon>Iodidimonadales</taxon>
        <taxon>Iodidimonadaceae</taxon>
        <taxon>Iodidimonas</taxon>
    </lineage>
</organism>
<dbReference type="Proteomes" id="UP000324996">
    <property type="component" value="Unassembled WGS sequence"/>
</dbReference>
<comment type="caution">
    <text evidence="2">The sequence shown here is derived from an EMBL/GenBank/DDBJ whole genome shotgun (WGS) entry which is preliminary data.</text>
</comment>
<protein>
    <recommendedName>
        <fullName evidence="1">Fe/B12 periplasmic-binding domain-containing protein</fullName>
    </recommendedName>
</protein>
<dbReference type="RefSeq" id="WP_150006653.1">
    <property type="nucleotide sequence ID" value="NZ_BKCN01000001.1"/>
</dbReference>
<feature type="domain" description="Fe/B12 periplasmic-binding" evidence="1">
    <location>
        <begin position="24"/>
        <end position="202"/>
    </location>
</feature>
<dbReference type="InterPro" id="IPR002491">
    <property type="entry name" value="ABC_transptr_periplasmic_BD"/>
</dbReference>
<dbReference type="Pfam" id="PF01497">
    <property type="entry name" value="Peripla_BP_2"/>
    <property type="match status" value="1"/>
</dbReference>
<keyword evidence="3" id="KW-1185">Reference proteome</keyword>
<proteinExistence type="predicted"/>
<dbReference type="InterPro" id="IPR050902">
    <property type="entry name" value="ABC_Transporter_SBP"/>
</dbReference>
<evidence type="ECO:0000313" key="2">
    <source>
        <dbReference type="EMBL" id="GER02371.1"/>
    </source>
</evidence>
<dbReference type="PROSITE" id="PS50983">
    <property type="entry name" value="FE_B12_PBP"/>
    <property type="match status" value="1"/>
</dbReference>
<name>A0A5A7N261_9PROT</name>
<reference evidence="2 3" key="1">
    <citation type="submission" date="2019-09" db="EMBL/GenBank/DDBJ databases">
        <title>NBRP : Genome information of microbial organism related human and environment.</title>
        <authorList>
            <person name="Hattori M."/>
            <person name="Oshima K."/>
            <person name="Inaba H."/>
            <person name="Suda W."/>
            <person name="Sakamoto M."/>
            <person name="Iino T."/>
            <person name="Kitahara M."/>
            <person name="Oshida Y."/>
            <person name="Iida T."/>
            <person name="Kudo T."/>
            <person name="Itoh T."/>
            <person name="Ohkuma M."/>
        </authorList>
    </citation>
    <scope>NUCLEOTIDE SEQUENCE [LARGE SCALE GENOMIC DNA]</scope>
    <source>
        <strain evidence="2 3">Q-1</strain>
    </source>
</reference>
<dbReference type="EMBL" id="BKCN01000001">
    <property type="protein sequence ID" value="GER02371.1"/>
    <property type="molecule type" value="Genomic_DNA"/>
</dbReference>
<evidence type="ECO:0000259" key="1">
    <source>
        <dbReference type="PROSITE" id="PS50983"/>
    </source>
</evidence>
<dbReference type="Gene3D" id="3.40.50.1980">
    <property type="entry name" value="Nitrogenase molybdenum iron protein domain"/>
    <property type="match status" value="1"/>
</dbReference>
<sequence length="202" mass="21863">MMDEARSYFDARGQVFAPHEGAARIVSLSSGLTDLLFALDLGEKLVGCTGDCAKSMDGLVAISKVGEIDDLDLRKIADLNPTHILVHLSATPQPVIDALAAADLPLLAVDVQMVQDNLDLYTLLGGVFQVPTAADSLARRFEAAQARVKMAMRAKSLRRVLYLDQDNPYKTIAKQSYAGSLMALARFELVGPQISFNPLMMP</sequence>
<gene>
    <name evidence="2" type="ORF">JCM17846_00530</name>
</gene>